<reference evidence="5 6" key="1">
    <citation type="submission" date="2024-10" db="EMBL/GenBank/DDBJ databases">
        <title>Updated reference genomes for cyclostephanoid diatoms.</title>
        <authorList>
            <person name="Roberts W.R."/>
            <person name="Alverson A.J."/>
        </authorList>
    </citation>
    <scope>NUCLEOTIDE SEQUENCE [LARGE SCALE GENOMIC DNA]</scope>
    <source>
        <strain evidence="5 6">AJA232-27</strain>
    </source>
</reference>
<evidence type="ECO:0000256" key="2">
    <source>
        <dbReference type="ARBA" id="ARBA00023274"/>
    </source>
</evidence>
<dbReference type="AlphaFoldDB" id="A0ABD3M5T0"/>
<dbReference type="InterPro" id="IPR014719">
    <property type="entry name" value="Ribosomal_bL12_C/ClpS-like"/>
</dbReference>
<keyword evidence="6" id="KW-1185">Reference proteome</keyword>
<dbReference type="InterPro" id="IPR000206">
    <property type="entry name" value="Ribosomal_bL12"/>
</dbReference>
<evidence type="ECO:0000256" key="1">
    <source>
        <dbReference type="ARBA" id="ARBA00022980"/>
    </source>
</evidence>
<name>A0ABD3M5T0_9STRA</name>
<dbReference type="CDD" id="cd00387">
    <property type="entry name" value="Ribosomal_L7_L12"/>
    <property type="match status" value="1"/>
</dbReference>
<proteinExistence type="predicted"/>
<dbReference type="PANTHER" id="PTHR45987">
    <property type="entry name" value="39S RIBOSOMAL PROTEIN L12"/>
    <property type="match status" value="1"/>
</dbReference>
<keyword evidence="2" id="KW-0687">Ribonucleoprotein</keyword>
<gene>
    <name evidence="5" type="ORF">ACHAWU_004851</name>
</gene>
<dbReference type="PANTHER" id="PTHR45987:SF4">
    <property type="entry name" value="LARGE RIBOSOMAL SUBUNIT PROTEIN BL12M"/>
    <property type="match status" value="1"/>
</dbReference>
<dbReference type="Gene3D" id="3.30.1390.10">
    <property type="match status" value="1"/>
</dbReference>
<dbReference type="Pfam" id="PF00542">
    <property type="entry name" value="Ribosomal_L12"/>
    <property type="match status" value="1"/>
</dbReference>
<dbReference type="SUPFAM" id="SSF54736">
    <property type="entry name" value="ClpS-like"/>
    <property type="match status" value="1"/>
</dbReference>
<dbReference type="GO" id="GO:0005840">
    <property type="term" value="C:ribosome"/>
    <property type="evidence" value="ECO:0007669"/>
    <property type="project" value="UniProtKB-KW"/>
</dbReference>
<evidence type="ECO:0000256" key="3">
    <source>
        <dbReference type="SAM" id="MobiDB-lite"/>
    </source>
</evidence>
<comment type="caution">
    <text evidence="5">The sequence shown here is derived from an EMBL/GenBank/DDBJ whole genome shotgun (WGS) entry which is preliminary data.</text>
</comment>
<evidence type="ECO:0000313" key="6">
    <source>
        <dbReference type="Proteomes" id="UP001530293"/>
    </source>
</evidence>
<evidence type="ECO:0000313" key="5">
    <source>
        <dbReference type="EMBL" id="KAL3758213.1"/>
    </source>
</evidence>
<dbReference type="InterPro" id="IPR013823">
    <property type="entry name" value="Ribosomal_bL12_C"/>
</dbReference>
<dbReference type="GO" id="GO:1990904">
    <property type="term" value="C:ribonucleoprotein complex"/>
    <property type="evidence" value="ECO:0007669"/>
    <property type="project" value="UniProtKB-KW"/>
</dbReference>
<accession>A0ABD3M5T0</accession>
<feature type="region of interest" description="Disordered" evidence="3">
    <location>
        <begin position="137"/>
        <end position="180"/>
    </location>
</feature>
<protein>
    <recommendedName>
        <fullName evidence="4">Large ribosomal subunit protein bL12 C-terminal domain-containing protein</fullName>
    </recommendedName>
</protein>
<organism evidence="5 6">
    <name type="scientific">Discostella pseudostelligera</name>
    <dbReference type="NCBI Taxonomy" id="259834"/>
    <lineage>
        <taxon>Eukaryota</taxon>
        <taxon>Sar</taxon>
        <taxon>Stramenopiles</taxon>
        <taxon>Ochrophyta</taxon>
        <taxon>Bacillariophyta</taxon>
        <taxon>Coscinodiscophyceae</taxon>
        <taxon>Thalassiosirophycidae</taxon>
        <taxon>Stephanodiscales</taxon>
        <taxon>Stephanodiscaceae</taxon>
        <taxon>Discostella</taxon>
    </lineage>
</organism>
<dbReference type="EMBL" id="JALLBG020000237">
    <property type="protein sequence ID" value="KAL3758213.1"/>
    <property type="molecule type" value="Genomic_DNA"/>
</dbReference>
<dbReference type="Proteomes" id="UP001530293">
    <property type="component" value="Unassembled WGS sequence"/>
</dbReference>
<feature type="domain" description="Large ribosomal subunit protein bL12 C-terminal" evidence="4">
    <location>
        <begin position="271"/>
        <end position="323"/>
    </location>
</feature>
<keyword evidence="1" id="KW-0689">Ribosomal protein</keyword>
<sequence length="348" mass="37152">MQPRLKSQDHDGEPYRYCSATTYRLMSHRIAISVPRAVAAIRAASSLSSTIANGYNVASTAVSVRPSIIASASKSIVADCLLSHAASSIVQRSYNTSSFSSSRLLNPLIRRCAVRPPSSSSATSSRRCFISSSTILLDNESSPQPPPTNTTDKENDNDECPNWQNPLHHNNPAFTKVFPEDFAPGEEMPVVPLPPFETPENEGKVLASPELHALADEIVRLSMLEVKELVDRVGDHFGLVDDDDDDFAGGGGGGGAGAGAEAEEVVEKTLFDLKLTGFDEKSKIKVIKEIRGITALGLKEAKELVEGAPSSRNIGEMVVAAAAAAVVVDNARPANRGANIYDPWSVHS</sequence>
<evidence type="ECO:0000259" key="4">
    <source>
        <dbReference type="Pfam" id="PF00542"/>
    </source>
</evidence>